<organism evidence="2 3">
    <name type="scientific">Cylindrobasidium torrendii FP15055 ss-10</name>
    <dbReference type="NCBI Taxonomy" id="1314674"/>
    <lineage>
        <taxon>Eukaryota</taxon>
        <taxon>Fungi</taxon>
        <taxon>Dikarya</taxon>
        <taxon>Basidiomycota</taxon>
        <taxon>Agaricomycotina</taxon>
        <taxon>Agaricomycetes</taxon>
        <taxon>Agaricomycetidae</taxon>
        <taxon>Agaricales</taxon>
        <taxon>Marasmiineae</taxon>
        <taxon>Physalacriaceae</taxon>
        <taxon>Cylindrobasidium</taxon>
    </lineage>
</organism>
<name>A0A0D7ARQ5_9AGAR</name>
<gene>
    <name evidence="2" type="ORF">CYLTODRAFT_263376</name>
</gene>
<sequence>MSKVCVAIFLLEVHCASRCLLPLQLWTSSTPSTMYASTARFLLPIPDPFHRCFARLIDSAGIPRPSPAFVPVGVNPESTPHSQWSNALDVYDSDGPVMKISYSRYSSAVPCRSLRWN</sequence>
<evidence type="ECO:0000313" key="3">
    <source>
        <dbReference type="Proteomes" id="UP000054007"/>
    </source>
</evidence>
<protein>
    <recommendedName>
        <fullName evidence="4">Secreted protein</fullName>
    </recommendedName>
</protein>
<accession>A0A0D7ARQ5</accession>
<evidence type="ECO:0000313" key="2">
    <source>
        <dbReference type="EMBL" id="KIY60897.1"/>
    </source>
</evidence>
<feature type="chain" id="PRO_5002316512" description="Secreted protein" evidence="1">
    <location>
        <begin position="19"/>
        <end position="117"/>
    </location>
</feature>
<keyword evidence="1" id="KW-0732">Signal</keyword>
<reference evidence="2 3" key="1">
    <citation type="journal article" date="2015" name="Fungal Genet. Biol.">
        <title>Evolution of novel wood decay mechanisms in Agaricales revealed by the genome sequences of Fistulina hepatica and Cylindrobasidium torrendii.</title>
        <authorList>
            <person name="Floudas D."/>
            <person name="Held B.W."/>
            <person name="Riley R."/>
            <person name="Nagy L.G."/>
            <person name="Koehler G."/>
            <person name="Ransdell A.S."/>
            <person name="Younus H."/>
            <person name="Chow J."/>
            <person name="Chiniquy J."/>
            <person name="Lipzen A."/>
            <person name="Tritt A."/>
            <person name="Sun H."/>
            <person name="Haridas S."/>
            <person name="LaButti K."/>
            <person name="Ohm R.A."/>
            <person name="Kues U."/>
            <person name="Blanchette R.A."/>
            <person name="Grigoriev I.V."/>
            <person name="Minto R.E."/>
            <person name="Hibbett D.S."/>
        </authorList>
    </citation>
    <scope>NUCLEOTIDE SEQUENCE [LARGE SCALE GENOMIC DNA]</scope>
    <source>
        <strain evidence="2 3">FP15055 ss-10</strain>
    </source>
</reference>
<dbReference type="AlphaFoldDB" id="A0A0D7ARQ5"/>
<evidence type="ECO:0000256" key="1">
    <source>
        <dbReference type="SAM" id="SignalP"/>
    </source>
</evidence>
<dbReference type="Proteomes" id="UP000054007">
    <property type="component" value="Unassembled WGS sequence"/>
</dbReference>
<dbReference type="EMBL" id="KN881174">
    <property type="protein sequence ID" value="KIY60897.1"/>
    <property type="molecule type" value="Genomic_DNA"/>
</dbReference>
<evidence type="ECO:0008006" key="4">
    <source>
        <dbReference type="Google" id="ProtNLM"/>
    </source>
</evidence>
<keyword evidence="3" id="KW-1185">Reference proteome</keyword>
<proteinExistence type="predicted"/>
<feature type="signal peptide" evidence="1">
    <location>
        <begin position="1"/>
        <end position="18"/>
    </location>
</feature>